<reference evidence="9" key="1">
    <citation type="submission" date="2016-11" db="EMBL/GenBank/DDBJ databases">
        <authorList>
            <person name="Varghese N."/>
            <person name="Submissions S."/>
        </authorList>
    </citation>
    <scope>NUCLEOTIDE SEQUENCE [LARGE SCALE GENOMIC DNA]</scope>
    <source>
        <strain evidence="9">DSM 22212</strain>
    </source>
</reference>
<comment type="similarity">
    <text evidence="2">Belongs to the DoxX family.</text>
</comment>
<dbReference type="PANTHER" id="PTHR33452">
    <property type="entry name" value="OXIDOREDUCTASE CATD-RELATED"/>
    <property type="match status" value="1"/>
</dbReference>
<feature type="transmembrane region" description="Helical" evidence="7">
    <location>
        <begin position="73"/>
        <end position="97"/>
    </location>
</feature>
<dbReference type="AlphaFoldDB" id="A0A1M6VUL8"/>
<dbReference type="InterPro" id="IPR032808">
    <property type="entry name" value="DoxX"/>
</dbReference>
<keyword evidence="9" id="KW-1185">Reference proteome</keyword>
<dbReference type="EMBL" id="FRAU01000007">
    <property type="protein sequence ID" value="SHK85016.1"/>
    <property type="molecule type" value="Genomic_DNA"/>
</dbReference>
<dbReference type="InterPro" id="IPR051907">
    <property type="entry name" value="DoxX-like_oxidoreductase"/>
</dbReference>
<keyword evidence="3" id="KW-1003">Cell membrane</keyword>
<feature type="transmembrane region" description="Helical" evidence="7">
    <location>
        <begin position="109"/>
        <end position="127"/>
    </location>
</feature>
<sequence>MLQDPAQRRDLGLLILRIGLGLTFVFIHGGPKLIGGPERWARVGRAMEVFGIDFAPTFWGLIAALSEFVGGGLLLMLGLFFPWALVPPALTLLVAALGHMTGLISGTPWYALEMLVVFVGLMLTGPGRYSLDARLRRSTETAP</sequence>
<name>A0A1M6VUL8_9BACT</name>
<evidence type="ECO:0000313" key="8">
    <source>
        <dbReference type="EMBL" id="SHK85016.1"/>
    </source>
</evidence>
<keyword evidence="5 7" id="KW-1133">Transmembrane helix</keyword>
<evidence type="ECO:0000256" key="3">
    <source>
        <dbReference type="ARBA" id="ARBA00022475"/>
    </source>
</evidence>
<feature type="transmembrane region" description="Helical" evidence="7">
    <location>
        <begin position="49"/>
        <end position="66"/>
    </location>
</feature>
<evidence type="ECO:0000256" key="4">
    <source>
        <dbReference type="ARBA" id="ARBA00022692"/>
    </source>
</evidence>
<dbReference type="Pfam" id="PF07681">
    <property type="entry name" value="DoxX"/>
    <property type="match status" value="1"/>
</dbReference>
<gene>
    <name evidence="8" type="ORF">SAMN04488087_2115</name>
</gene>
<evidence type="ECO:0000256" key="7">
    <source>
        <dbReference type="SAM" id="Phobius"/>
    </source>
</evidence>
<dbReference type="Proteomes" id="UP000185812">
    <property type="component" value="Unassembled WGS sequence"/>
</dbReference>
<evidence type="ECO:0000256" key="1">
    <source>
        <dbReference type="ARBA" id="ARBA00004651"/>
    </source>
</evidence>
<comment type="subcellular location">
    <subcellularLocation>
        <location evidence="1">Cell membrane</location>
        <topology evidence="1">Multi-pass membrane protein</topology>
    </subcellularLocation>
</comment>
<evidence type="ECO:0000256" key="6">
    <source>
        <dbReference type="ARBA" id="ARBA00023136"/>
    </source>
</evidence>
<keyword evidence="4 7" id="KW-0812">Transmembrane</keyword>
<organism evidence="8 9">
    <name type="scientific">Rhodothermus profundi</name>
    <dbReference type="NCBI Taxonomy" id="633813"/>
    <lineage>
        <taxon>Bacteria</taxon>
        <taxon>Pseudomonadati</taxon>
        <taxon>Rhodothermota</taxon>
        <taxon>Rhodothermia</taxon>
        <taxon>Rhodothermales</taxon>
        <taxon>Rhodothermaceae</taxon>
        <taxon>Rhodothermus</taxon>
    </lineage>
</organism>
<evidence type="ECO:0000256" key="2">
    <source>
        <dbReference type="ARBA" id="ARBA00006679"/>
    </source>
</evidence>
<feature type="transmembrane region" description="Helical" evidence="7">
    <location>
        <begin position="12"/>
        <end position="29"/>
    </location>
</feature>
<evidence type="ECO:0000256" key="5">
    <source>
        <dbReference type="ARBA" id="ARBA00022989"/>
    </source>
</evidence>
<proteinExistence type="inferred from homology"/>
<dbReference type="OrthoDB" id="9813193at2"/>
<evidence type="ECO:0000313" key="9">
    <source>
        <dbReference type="Proteomes" id="UP000185812"/>
    </source>
</evidence>
<dbReference type="STRING" id="633813.SAMN04488087_2115"/>
<dbReference type="GO" id="GO:0005886">
    <property type="term" value="C:plasma membrane"/>
    <property type="evidence" value="ECO:0007669"/>
    <property type="project" value="UniProtKB-SubCell"/>
</dbReference>
<accession>A0A1M6VUL8</accession>
<keyword evidence="6 7" id="KW-0472">Membrane</keyword>
<dbReference type="RefSeq" id="WP_072715942.1">
    <property type="nucleotide sequence ID" value="NZ_FRAU01000007.1"/>
</dbReference>
<dbReference type="PANTHER" id="PTHR33452:SF1">
    <property type="entry name" value="INNER MEMBRANE PROTEIN YPHA-RELATED"/>
    <property type="match status" value="1"/>
</dbReference>
<protein>
    <submittedName>
        <fullName evidence="8">Putative oxidoreductase</fullName>
    </submittedName>
</protein>